<evidence type="ECO:0000259" key="7">
    <source>
        <dbReference type="Pfam" id="PF22244"/>
    </source>
</evidence>
<gene>
    <name evidence="8" type="ORF">GCM10007415_18980</name>
</gene>
<dbReference type="Gene3D" id="1.50.10.100">
    <property type="entry name" value="Chondroitin AC/alginate lyase"/>
    <property type="match status" value="1"/>
</dbReference>
<dbReference type="InterPro" id="IPR012480">
    <property type="entry name" value="Hepar_II_III_C"/>
</dbReference>
<proteinExistence type="predicted"/>
<dbReference type="PROSITE" id="PS51257">
    <property type="entry name" value="PROKAR_LIPOPROTEIN"/>
    <property type="match status" value="1"/>
</dbReference>
<dbReference type="Pfam" id="PF07940">
    <property type="entry name" value="Hepar_II_III_C"/>
    <property type="match status" value="1"/>
</dbReference>
<evidence type="ECO:0000313" key="9">
    <source>
        <dbReference type="Proteomes" id="UP000660862"/>
    </source>
</evidence>
<dbReference type="GO" id="GO:0052689">
    <property type="term" value="F:carboxylic ester hydrolase activity"/>
    <property type="evidence" value="ECO:0007669"/>
    <property type="project" value="UniProtKB-KW"/>
</dbReference>
<feature type="chain" id="PRO_5037548237" description="Alpha/beta hydrolase family protein" evidence="5">
    <location>
        <begin position="29"/>
        <end position="1381"/>
    </location>
</feature>
<dbReference type="PANTHER" id="PTHR22946">
    <property type="entry name" value="DIENELACTONE HYDROLASE DOMAIN-CONTAINING PROTEIN-RELATED"/>
    <property type="match status" value="1"/>
</dbReference>
<protein>
    <recommendedName>
        <fullName evidence="10">Alpha/beta hydrolase family protein</fullName>
    </recommendedName>
</protein>
<dbReference type="Gene3D" id="3.40.50.1820">
    <property type="entry name" value="alpha/beta hydrolase"/>
    <property type="match status" value="1"/>
</dbReference>
<organism evidence="8 9">
    <name type="scientific">Parapedobacter pyrenivorans</name>
    <dbReference type="NCBI Taxonomy" id="1305674"/>
    <lineage>
        <taxon>Bacteria</taxon>
        <taxon>Pseudomonadati</taxon>
        <taxon>Bacteroidota</taxon>
        <taxon>Sphingobacteriia</taxon>
        <taxon>Sphingobacteriales</taxon>
        <taxon>Sphingobacteriaceae</taxon>
        <taxon>Parapedobacter</taxon>
    </lineage>
</organism>
<dbReference type="EMBL" id="BMER01000001">
    <property type="protein sequence ID" value="GGG85792.1"/>
    <property type="molecule type" value="Genomic_DNA"/>
</dbReference>
<feature type="domain" description="Heparinase II/III-like C-terminal" evidence="6">
    <location>
        <begin position="506"/>
        <end position="660"/>
    </location>
</feature>
<reference evidence="8" key="1">
    <citation type="journal article" date="2014" name="Int. J. Syst. Evol. Microbiol.">
        <title>Complete genome sequence of Corynebacterium casei LMG S-19264T (=DSM 44701T), isolated from a smear-ripened cheese.</title>
        <authorList>
            <consortium name="US DOE Joint Genome Institute (JGI-PGF)"/>
            <person name="Walter F."/>
            <person name="Albersmeier A."/>
            <person name="Kalinowski J."/>
            <person name="Ruckert C."/>
        </authorList>
    </citation>
    <scope>NUCLEOTIDE SEQUENCE</scope>
    <source>
        <strain evidence="8">CGMCC 1.12195</strain>
    </source>
</reference>
<dbReference type="Proteomes" id="UP000660862">
    <property type="component" value="Unassembled WGS sequence"/>
</dbReference>
<accession>A0A917HPS5</accession>
<dbReference type="Gene3D" id="2.70.98.70">
    <property type="match status" value="1"/>
</dbReference>
<dbReference type="PANTHER" id="PTHR22946:SF0">
    <property type="entry name" value="DIENELACTONE HYDROLASE DOMAIN-CONTAINING PROTEIN"/>
    <property type="match status" value="1"/>
</dbReference>
<name>A0A917HPS5_9SPHI</name>
<dbReference type="RefSeq" id="WP_188505631.1">
    <property type="nucleotide sequence ID" value="NZ_BMER01000001.1"/>
</dbReference>
<dbReference type="SUPFAM" id="SSF53474">
    <property type="entry name" value="alpha/beta-Hydrolases"/>
    <property type="match status" value="1"/>
</dbReference>
<reference evidence="8" key="2">
    <citation type="submission" date="2020-09" db="EMBL/GenBank/DDBJ databases">
        <authorList>
            <person name="Sun Q."/>
            <person name="Zhou Y."/>
        </authorList>
    </citation>
    <scope>NUCLEOTIDE SEQUENCE</scope>
    <source>
        <strain evidence="8">CGMCC 1.12195</strain>
    </source>
</reference>
<dbReference type="InterPro" id="IPR050261">
    <property type="entry name" value="FrsA_esterase"/>
</dbReference>
<feature type="signal peptide" evidence="5">
    <location>
        <begin position="1"/>
        <end position="28"/>
    </location>
</feature>
<dbReference type="Pfam" id="PF22244">
    <property type="entry name" value="GCE_fung"/>
    <property type="match status" value="1"/>
</dbReference>
<dbReference type="GO" id="GO:0030313">
    <property type="term" value="C:cell envelope"/>
    <property type="evidence" value="ECO:0007669"/>
    <property type="project" value="UniProtKB-SubCell"/>
</dbReference>
<dbReference type="SUPFAM" id="SSF48230">
    <property type="entry name" value="Chondroitin AC/alginate lyase"/>
    <property type="match status" value="1"/>
</dbReference>
<evidence type="ECO:0000256" key="2">
    <source>
        <dbReference type="ARBA" id="ARBA00022487"/>
    </source>
</evidence>
<evidence type="ECO:0000313" key="8">
    <source>
        <dbReference type="EMBL" id="GGG85792.1"/>
    </source>
</evidence>
<dbReference type="InterPro" id="IPR008929">
    <property type="entry name" value="Chondroitin_lyas"/>
</dbReference>
<evidence type="ECO:0000256" key="3">
    <source>
        <dbReference type="ARBA" id="ARBA00022729"/>
    </source>
</evidence>
<comment type="subcellular location">
    <subcellularLocation>
        <location evidence="1">Cell envelope</location>
    </subcellularLocation>
</comment>
<dbReference type="GO" id="GO:0016829">
    <property type="term" value="F:lyase activity"/>
    <property type="evidence" value="ECO:0007669"/>
    <property type="project" value="InterPro"/>
</dbReference>
<evidence type="ECO:0000256" key="1">
    <source>
        <dbReference type="ARBA" id="ARBA00004196"/>
    </source>
</evidence>
<sequence>MIVFNRLFAIRISLAVVALGMSCLPSSAQQHSGFMLPSFKQEPPRVAQYPLKTDRLFYSDSDIEIARRNITANTGAKRIANDIINAADYWVGWEDQAILDLMADARVPRAFDLNATGCPIHGAEVFNKGGAYPWIVDPKHPFQVKCPIGSEVFPANDYATYYKSGSIEKSTSDTSYVDEGWGWVAPDGERYWFVAYANHWVWHRHVMPGILNLARAYQLTGNTAYAHKAALMLHRVAEVYPSMNYEEQSRYGLMMKARNSVYRGKIVNAIWETFLVLTGAEAYDAVWGSIDDNLALQQHLGKTGQEIRAYIEANYLEEALRAFEANKVLGNFGMHQSAVLAVGLARQHADLGKYIHLLLEDPGETRSKMGINYALYNQVFRDGFPLESPQYNSLWIRYLAVMANFLRKQGVDLYKSPKLKHILDAPIQSLAIGRYTPALGDGSDVLGDITGQNSETYQAAYSAWGDSTYIAWLNQSEDEYFTTYESLFRTPVGRENTTSEGRLLPPAGSRLFAGYGLGILNDRADETALAIKYGMHYAHYHWDFLNFELFANGQKMMPDLGYPDAMNNYVRGIYTWSKNTVSHNTVVVDKIRQNSNRPGVLHHFSEGDFVQSIDVESKAYQHVNQYRRNLVLVSGNENERYVVDFFHLQGGGQHDYSLHGPPGEASFSSGSWSAIQPGTFAGPDVELGQIYDNDLLEKSGDSIGYSGYGGSGFQHLFNVRRLDQGKPILAFKHINDSSAQLRIHVMPSEGQTVYTADAYDKPRAKNHLLKYMLATRKSVDSKPLSSTFVGVFETFNADPFILSVKQVDPDSGHGTAIAVSRSGALDLIIRDTLNSTKVFQHYGIKTDANTAVITLDSNHIPQRVYFTDGTFLDVNGRVFESHPIQGTVLQVNLEHNEMTVALDSIESGAARNSLSGVFHLTNAYRTTVHPATAVFESESIMRLKLKDDLLVGYFGVAGLDGKDITTDSELNFHQHYAGTAMLTETHEYIAQVVKADRKKVFTDQPDHAKLTKGDKVWLTNAWKGDRVTFKTVFSWRKENDERLSKLLAYTDEKGRERKVQTLADWQKKRDQVLAGMQLVMGDLPDTSGLGVPQVQVISQEKRAGYTRFNIRYLAAPDEWVSAFLYVPKSSGKKKQHPAMLVLHSTGGAGKGIVDGEGKLPNRAYAKELAEKGYVVIAPDYPSFGDLKDYDFSADRYASGTMKAIFNHIRAIDLLVARTDVDANRIGVIGHSLGGHNAIFVGGFDERLKVVVSSCGWTLFDHYDIGEAGTKAYGGKLGPWAQDRYMPLLRQRYGLEPARVPFDFDEAIAAIAPRAFYSNSPVGDQNFAIEGVTAGIAYVGEVYQFLGAGAYLHVAYPEAGHDFPYETRMEAYAFIDRILNTN</sequence>
<evidence type="ECO:0000256" key="5">
    <source>
        <dbReference type="SAM" id="SignalP"/>
    </source>
</evidence>
<keyword evidence="2" id="KW-0719">Serine esterase</keyword>
<keyword evidence="4" id="KW-0378">Hydrolase</keyword>
<evidence type="ECO:0000259" key="6">
    <source>
        <dbReference type="Pfam" id="PF07940"/>
    </source>
</evidence>
<comment type="caution">
    <text evidence="8">The sequence shown here is derived from an EMBL/GenBank/DDBJ whole genome shotgun (WGS) entry which is preliminary data.</text>
</comment>
<evidence type="ECO:0000256" key="4">
    <source>
        <dbReference type="ARBA" id="ARBA00022801"/>
    </source>
</evidence>
<keyword evidence="3 5" id="KW-0732">Signal</keyword>
<keyword evidence="9" id="KW-1185">Reference proteome</keyword>
<dbReference type="InterPro" id="IPR029058">
    <property type="entry name" value="AB_hydrolase_fold"/>
</dbReference>
<evidence type="ECO:0008006" key="10">
    <source>
        <dbReference type="Google" id="ProtNLM"/>
    </source>
</evidence>
<dbReference type="InterPro" id="IPR054579">
    <property type="entry name" value="GCE-like_dom"/>
</dbReference>
<feature type="domain" description="4-O-methyl-glucuronoyl methylesterase-like" evidence="7">
    <location>
        <begin position="1207"/>
        <end position="1346"/>
    </location>
</feature>